<sequence>MQFSYIFALFVAVGSVAAVPTPAGSIAPRALEGTTDDSGRLLRIFRTAAVKKDKSQLQNNRLTFGEAKTDAM</sequence>
<gene>
    <name evidence="2" type="ORF">TWF718_003988</name>
</gene>
<feature type="signal peptide" evidence="1">
    <location>
        <begin position="1"/>
        <end position="18"/>
    </location>
</feature>
<name>A0AAN8RPZ8_9PEZI</name>
<evidence type="ECO:0008006" key="4">
    <source>
        <dbReference type="Google" id="ProtNLM"/>
    </source>
</evidence>
<dbReference type="Proteomes" id="UP001313282">
    <property type="component" value="Unassembled WGS sequence"/>
</dbReference>
<reference evidence="2 3" key="1">
    <citation type="submission" date="2019-10" db="EMBL/GenBank/DDBJ databases">
        <authorList>
            <person name="Palmer J.M."/>
        </authorList>
    </citation>
    <scope>NUCLEOTIDE SEQUENCE [LARGE SCALE GENOMIC DNA]</scope>
    <source>
        <strain evidence="2 3">TWF718</strain>
    </source>
</reference>
<proteinExistence type="predicted"/>
<evidence type="ECO:0000313" key="3">
    <source>
        <dbReference type="Proteomes" id="UP001313282"/>
    </source>
</evidence>
<keyword evidence="1" id="KW-0732">Signal</keyword>
<keyword evidence="3" id="KW-1185">Reference proteome</keyword>
<organism evidence="2 3">
    <name type="scientific">Orbilia javanica</name>
    <dbReference type="NCBI Taxonomy" id="47235"/>
    <lineage>
        <taxon>Eukaryota</taxon>
        <taxon>Fungi</taxon>
        <taxon>Dikarya</taxon>
        <taxon>Ascomycota</taxon>
        <taxon>Pezizomycotina</taxon>
        <taxon>Orbiliomycetes</taxon>
        <taxon>Orbiliales</taxon>
        <taxon>Orbiliaceae</taxon>
        <taxon>Orbilia</taxon>
    </lineage>
</organism>
<protein>
    <recommendedName>
        <fullName evidence="4">RxLR effector protein</fullName>
    </recommendedName>
</protein>
<evidence type="ECO:0000256" key="1">
    <source>
        <dbReference type="SAM" id="SignalP"/>
    </source>
</evidence>
<evidence type="ECO:0000313" key="2">
    <source>
        <dbReference type="EMBL" id="KAK6350802.1"/>
    </source>
</evidence>
<comment type="caution">
    <text evidence="2">The sequence shown here is derived from an EMBL/GenBank/DDBJ whole genome shotgun (WGS) entry which is preliminary data.</text>
</comment>
<dbReference type="AlphaFoldDB" id="A0AAN8RPZ8"/>
<accession>A0AAN8RPZ8</accession>
<feature type="chain" id="PRO_5042839273" description="RxLR effector protein" evidence="1">
    <location>
        <begin position="19"/>
        <end position="72"/>
    </location>
</feature>
<dbReference type="EMBL" id="JAVHNR010000002">
    <property type="protein sequence ID" value="KAK6350802.1"/>
    <property type="molecule type" value="Genomic_DNA"/>
</dbReference>